<keyword evidence="2" id="KW-1185">Reference proteome</keyword>
<gene>
    <name evidence="1" type="ORF">Desgi_2775</name>
</gene>
<dbReference type="Proteomes" id="UP000013520">
    <property type="component" value="Chromosome"/>
</dbReference>
<sequence>MCHGHQRQYSHCHGGPQPINACYQVPHRHMNQCHGGSQHQPVQREGCCCSSNGFKRRFFGKEEQTAKLEKYLKDLKLETKAVEEKSRSLKEGLKPLLFPVN</sequence>
<organism evidence="1 2">
    <name type="scientific">Desulfoscipio gibsoniae DSM 7213</name>
    <dbReference type="NCBI Taxonomy" id="767817"/>
    <lineage>
        <taxon>Bacteria</taxon>
        <taxon>Bacillati</taxon>
        <taxon>Bacillota</taxon>
        <taxon>Clostridia</taxon>
        <taxon>Eubacteriales</taxon>
        <taxon>Desulfallaceae</taxon>
        <taxon>Desulfoscipio</taxon>
    </lineage>
</organism>
<dbReference type="AlphaFoldDB" id="R4KKS3"/>
<reference evidence="1 2" key="1">
    <citation type="submission" date="2012-01" db="EMBL/GenBank/DDBJ databases">
        <title>Complete sequence of Desulfotomaculum gibsoniae DSM 7213.</title>
        <authorList>
            <consortium name="US DOE Joint Genome Institute"/>
            <person name="Lucas S."/>
            <person name="Han J."/>
            <person name="Lapidus A."/>
            <person name="Cheng J.-F."/>
            <person name="Goodwin L."/>
            <person name="Pitluck S."/>
            <person name="Peters L."/>
            <person name="Ovchinnikova G."/>
            <person name="Teshima H."/>
            <person name="Detter J.C."/>
            <person name="Han C."/>
            <person name="Tapia R."/>
            <person name="Land M."/>
            <person name="Hauser L."/>
            <person name="Kyrpides N."/>
            <person name="Ivanova N."/>
            <person name="Pagani I."/>
            <person name="Parshina S."/>
            <person name="Plugge C."/>
            <person name="Muyzer G."/>
            <person name="Kuever J."/>
            <person name="Ivanova A."/>
            <person name="Nazina T."/>
            <person name="Klenk H.-P."/>
            <person name="Brambilla E."/>
            <person name="Spring S."/>
            <person name="Stams A.F."/>
            <person name="Woyke T."/>
        </authorList>
    </citation>
    <scope>NUCLEOTIDE SEQUENCE [LARGE SCALE GENOMIC DNA]</scope>
    <source>
        <strain evidence="1 2">DSM 7213</strain>
    </source>
</reference>
<accession>R4KKS3</accession>
<dbReference type="EMBL" id="CP003273">
    <property type="protein sequence ID" value="AGL02177.1"/>
    <property type="molecule type" value="Genomic_DNA"/>
</dbReference>
<evidence type="ECO:0000313" key="2">
    <source>
        <dbReference type="Proteomes" id="UP000013520"/>
    </source>
</evidence>
<dbReference type="OrthoDB" id="9859816at2"/>
<dbReference type="KEGG" id="dgi:Desgi_2775"/>
<name>R4KKS3_9FIRM</name>
<evidence type="ECO:0000313" key="1">
    <source>
        <dbReference type="EMBL" id="AGL02177.1"/>
    </source>
</evidence>
<proteinExistence type="predicted"/>
<protein>
    <submittedName>
        <fullName evidence="1">Uncharacterized protein</fullName>
    </submittedName>
</protein>
<dbReference type="HOGENOM" id="CLU_2286921_0_0_9"/>